<comment type="similarity">
    <text evidence="1">Belongs to the iron/ascorbate-dependent oxidoreductase family.</text>
</comment>
<dbReference type="eggNOG" id="KOG0143">
    <property type="taxonomic scope" value="Eukaryota"/>
</dbReference>
<evidence type="ECO:0000259" key="3">
    <source>
        <dbReference type="PROSITE" id="PS51471"/>
    </source>
</evidence>
<dbReference type="Pfam" id="PF03171">
    <property type="entry name" value="2OG-FeII_Oxy"/>
    <property type="match status" value="1"/>
</dbReference>
<evidence type="ECO:0000313" key="4">
    <source>
        <dbReference type="EMBL" id="CCO15589.1"/>
    </source>
</evidence>
<dbReference type="Pfam" id="PF14226">
    <property type="entry name" value="DIOX_N"/>
    <property type="match status" value="1"/>
</dbReference>
<dbReference type="InterPro" id="IPR044861">
    <property type="entry name" value="IPNS-like_FE2OG_OXY"/>
</dbReference>
<keyword evidence="1" id="KW-0560">Oxidoreductase</keyword>
<dbReference type="KEGG" id="bpg:Bathy03g01770"/>
<name>K8ECD4_9CHLO</name>
<dbReference type="Gene3D" id="2.60.120.330">
    <property type="entry name" value="B-lactam Antibiotic, Isopenicillin N Synthase, Chain"/>
    <property type="match status" value="1"/>
</dbReference>
<evidence type="ECO:0000313" key="5">
    <source>
        <dbReference type="Proteomes" id="UP000198341"/>
    </source>
</evidence>
<dbReference type="InterPro" id="IPR050231">
    <property type="entry name" value="Iron_ascorbate_oxido_reductase"/>
</dbReference>
<gene>
    <name evidence="4" type="ORF">Bathy03g01770</name>
</gene>
<organism evidence="4 5">
    <name type="scientific">Bathycoccus prasinos</name>
    <dbReference type="NCBI Taxonomy" id="41875"/>
    <lineage>
        <taxon>Eukaryota</taxon>
        <taxon>Viridiplantae</taxon>
        <taxon>Chlorophyta</taxon>
        <taxon>Mamiellophyceae</taxon>
        <taxon>Mamiellales</taxon>
        <taxon>Bathycoccaceae</taxon>
        <taxon>Bathycoccus</taxon>
    </lineage>
</organism>
<dbReference type="PROSITE" id="PS51471">
    <property type="entry name" value="FE2OG_OXY"/>
    <property type="match status" value="1"/>
</dbReference>
<feature type="region of interest" description="Disordered" evidence="2">
    <location>
        <begin position="354"/>
        <end position="384"/>
    </location>
</feature>
<keyword evidence="1" id="KW-0408">Iron</keyword>
<proteinExistence type="inferred from homology"/>
<dbReference type="GO" id="GO:0046872">
    <property type="term" value="F:metal ion binding"/>
    <property type="evidence" value="ECO:0007669"/>
    <property type="project" value="UniProtKB-KW"/>
</dbReference>
<dbReference type="GeneID" id="19016715"/>
<keyword evidence="5" id="KW-1185">Reference proteome</keyword>
<dbReference type="AlphaFoldDB" id="K8ECD4"/>
<dbReference type="InterPro" id="IPR026992">
    <property type="entry name" value="DIOX_N"/>
</dbReference>
<dbReference type="SUPFAM" id="SSF51197">
    <property type="entry name" value="Clavaminate synthase-like"/>
    <property type="match status" value="1"/>
</dbReference>
<evidence type="ECO:0000256" key="1">
    <source>
        <dbReference type="RuleBase" id="RU003682"/>
    </source>
</evidence>
<accession>K8ECD4</accession>
<dbReference type="InterPro" id="IPR005123">
    <property type="entry name" value="Oxoglu/Fe-dep_dioxygenase_dom"/>
</dbReference>
<feature type="domain" description="Fe2OG dioxygenase" evidence="3">
    <location>
        <begin position="183"/>
        <end position="316"/>
    </location>
</feature>
<evidence type="ECO:0000256" key="2">
    <source>
        <dbReference type="SAM" id="MobiDB-lite"/>
    </source>
</evidence>
<dbReference type="GO" id="GO:0016491">
    <property type="term" value="F:oxidoreductase activity"/>
    <property type="evidence" value="ECO:0007669"/>
    <property type="project" value="UniProtKB-KW"/>
</dbReference>
<dbReference type="RefSeq" id="XP_007514152.1">
    <property type="nucleotide sequence ID" value="XM_007514090.1"/>
</dbReference>
<sequence>MNDEEDVPILDFSSSSSESLSKKLHQACARSGFFYATGVPSVLEKARRARKVCDAFFSRDVETKMRCFSLKKGYVPINGTENAVRKPEFHEKFSCGRLLESYERSNDPYYDPNRSLFFDCENTFPRNVFGVTREKGEEDAFEEAYSSLYREMERFSEQLLRVFAMSLNMKEEELEYFVERSRKHVTNLVALRYDVSRAKRTLKKKEEDEDDTLLVRAHTDPTDFTCLFFDDERGPNGLQILIEEEEGGARGESRWIDVPKVPNAMLVNVGDVLMAWTNGEYKSTRHRVILNRNSNNEEEEEEEEESRLSLVWFHCPNYDALIDSRDVDARKKNLSNTTPPKYAPFLCKDRTHFQQTERTKRGLKDRQLTSTHDTRVRGLDVENS</sequence>
<dbReference type="InterPro" id="IPR027443">
    <property type="entry name" value="IPNS-like_sf"/>
</dbReference>
<keyword evidence="1" id="KW-0479">Metal-binding</keyword>
<reference evidence="4 5" key="1">
    <citation type="submission" date="2011-10" db="EMBL/GenBank/DDBJ databases">
        <authorList>
            <person name="Genoscope - CEA"/>
        </authorList>
    </citation>
    <scope>NUCLEOTIDE SEQUENCE [LARGE SCALE GENOMIC DNA]</scope>
    <source>
        <strain evidence="4 5">RCC 1105</strain>
    </source>
</reference>
<dbReference type="OrthoDB" id="288590at2759"/>
<dbReference type="EMBL" id="FO082276">
    <property type="protein sequence ID" value="CCO15589.1"/>
    <property type="molecule type" value="Genomic_DNA"/>
</dbReference>
<protein>
    <recommendedName>
        <fullName evidence="3">Fe2OG dioxygenase domain-containing protein</fullName>
    </recommendedName>
</protein>
<dbReference type="PANTHER" id="PTHR47990">
    <property type="entry name" value="2-OXOGLUTARATE (2OG) AND FE(II)-DEPENDENT OXYGENASE SUPERFAMILY PROTEIN-RELATED"/>
    <property type="match status" value="1"/>
</dbReference>
<dbReference type="Proteomes" id="UP000198341">
    <property type="component" value="Chromosome 3"/>
</dbReference>